<name>A0AAW9IF20_CLOPF</name>
<dbReference type="InterPro" id="IPR029061">
    <property type="entry name" value="THDP-binding"/>
</dbReference>
<evidence type="ECO:0000313" key="3">
    <source>
        <dbReference type="EMBL" id="MDZ5001110.1"/>
    </source>
</evidence>
<reference evidence="3" key="1">
    <citation type="submission" date="2019-11" db="EMBL/GenBank/DDBJ databases">
        <title>Characterization of Clostridium perfringens isolates from swine manure treated agricultural soils.</title>
        <authorList>
            <person name="Wushke S.T."/>
        </authorList>
    </citation>
    <scope>NUCLEOTIDE SEQUENCE</scope>
    <source>
        <strain evidence="3">X26</strain>
    </source>
</reference>
<dbReference type="GO" id="GO:0030976">
    <property type="term" value="F:thiamine pyrophosphate binding"/>
    <property type="evidence" value="ECO:0007669"/>
    <property type="project" value="TreeGrafter"/>
</dbReference>
<protein>
    <submittedName>
        <fullName evidence="3">Transketolase family protein</fullName>
    </submittedName>
</protein>
<sequence length="59" mass="6354">MGIATREANGKALLQLGEENEDIVVLDADLSKSTKTCDFAKAYPERFINAGIAEQNLIG</sequence>
<evidence type="ECO:0000256" key="1">
    <source>
        <dbReference type="ARBA" id="ARBA00022679"/>
    </source>
</evidence>
<dbReference type="InterPro" id="IPR051424">
    <property type="entry name" value="Transketolase-like"/>
</dbReference>
<feature type="non-terminal residue" evidence="3">
    <location>
        <position position="59"/>
    </location>
</feature>
<evidence type="ECO:0000259" key="2">
    <source>
        <dbReference type="Pfam" id="PF02779"/>
    </source>
</evidence>
<keyword evidence="1" id="KW-0808">Transferase</keyword>
<dbReference type="GO" id="GO:0004802">
    <property type="term" value="F:transketolase activity"/>
    <property type="evidence" value="ECO:0007669"/>
    <property type="project" value="TreeGrafter"/>
</dbReference>
<dbReference type="PANTHER" id="PTHR43195:SF1">
    <property type="entry name" value="FI06132P-RELATED"/>
    <property type="match status" value="1"/>
</dbReference>
<dbReference type="InterPro" id="IPR005475">
    <property type="entry name" value="Transketolase-like_Pyr-bd"/>
</dbReference>
<dbReference type="PANTHER" id="PTHR43195">
    <property type="entry name" value="TRANSKETOLASE"/>
    <property type="match status" value="1"/>
</dbReference>
<dbReference type="Pfam" id="PF02779">
    <property type="entry name" value="Transket_pyr"/>
    <property type="match status" value="1"/>
</dbReference>
<evidence type="ECO:0000313" key="4">
    <source>
        <dbReference type="Proteomes" id="UP001291306"/>
    </source>
</evidence>
<dbReference type="AlphaFoldDB" id="A0AAW9IF20"/>
<dbReference type="EMBL" id="WNVC01001035">
    <property type="protein sequence ID" value="MDZ5001110.1"/>
    <property type="molecule type" value="Genomic_DNA"/>
</dbReference>
<proteinExistence type="predicted"/>
<accession>A0AAW9IF20</accession>
<comment type="caution">
    <text evidence="3">The sequence shown here is derived from an EMBL/GenBank/DDBJ whole genome shotgun (WGS) entry which is preliminary data.</text>
</comment>
<organism evidence="3 4">
    <name type="scientific">Clostridium perfringens</name>
    <dbReference type="NCBI Taxonomy" id="1502"/>
    <lineage>
        <taxon>Bacteria</taxon>
        <taxon>Bacillati</taxon>
        <taxon>Bacillota</taxon>
        <taxon>Clostridia</taxon>
        <taxon>Eubacteriales</taxon>
        <taxon>Clostridiaceae</taxon>
        <taxon>Clostridium</taxon>
    </lineage>
</organism>
<feature type="domain" description="Transketolase-like pyrimidine-binding" evidence="2">
    <location>
        <begin position="2"/>
        <end position="59"/>
    </location>
</feature>
<gene>
    <name evidence="3" type="ORF">GNF79_19015</name>
</gene>
<dbReference type="Proteomes" id="UP001291306">
    <property type="component" value="Unassembled WGS sequence"/>
</dbReference>
<dbReference type="Gene3D" id="3.40.50.970">
    <property type="match status" value="1"/>
</dbReference>
<dbReference type="SUPFAM" id="SSF52518">
    <property type="entry name" value="Thiamin diphosphate-binding fold (THDP-binding)"/>
    <property type="match status" value="1"/>
</dbReference>